<keyword evidence="1" id="KW-0472">Membrane</keyword>
<proteinExistence type="predicted"/>
<protein>
    <submittedName>
        <fullName evidence="2">Stage II sporulation protein M</fullName>
    </submittedName>
</protein>
<sequence>MLSLKQFLKDLGQLKQALLFSVLLFAAGIVLGTVNAESIQNFVAPQLKDLTAAKDMLSQSRIPELSFFIFIFFNNAIKAVLIIYAGILLGILPAIFLMMNGLILGYFIVLQASRGQSISDLIFVGLLPHGIIEIPAIIIACAYGMKFGRLVLKKIVNIFSKNRSDSRVEWKTFMKTSIRASFWIVILLFIAAIIESTLTYHLVQSLK</sequence>
<feature type="transmembrane region" description="Helical" evidence="1">
    <location>
        <begin position="180"/>
        <end position="203"/>
    </location>
</feature>
<name>A0ABS4JNT6_9BACL</name>
<feature type="transmembrane region" description="Helical" evidence="1">
    <location>
        <begin position="121"/>
        <end position="145"/>
    </location>
</feature>
<keyword evidence="1" id="KW-1133">Transmembrane helix</keyword>
<organism evidence="2 3">
    <name type="scientific">Paenibacillus shirakamiensis</name>
    <dbReference type="NCBI Taxonomy" id="1265935"/>
    <lineage>
        <taxon>Bacteria</taxon>
        <taxon>Bacillati</taxon>
        <taxon>Bacillota</taxon>
        <taxon>Bacilli</taxon>
        <taxon>Bacillales</taxon>
        <taxon>Paenibacillaceae</taxon>
        <taxon>Paenibacillus</taxon>
    </lineage>
</organism>
<gene>
    <name evidence="2" type="ORF">J2Z69_003783</name>
</gene>
<comment type="caution">
    <text evidence="2">The sequence shown here is derived from an EMBL/GenBank/DDBJ whole genome shotgun (WGS) entry which is preliminary data.</text>
</comment>
<dbReference type="EMBL" id="JAGGLD010000010">
    <property type="protein sequence ID" value="MBP2002676.1"/>
    <property type="molecule type" value="Genomic_DNA"/>
</dbReference>
<dbReference type="InterPro" id="IPR002798">
    <property type="entry name" value="SpoIIM-like"/>
</dbReference>
<keyword evidence="1" id="KW-0812">Transmembrane</keyword>
<accession>A0ABS4JNT6</accession>
<feature type="transmembrane region" description="Helical" evidence="1">
    <location>
        <begin position="91"/>
        <end position="109"/>
    </location>
</feature>
<dbReference type="Proteomes" id="UP001519288">
    <property type="component" value="Unassembled WGS sequence"/>
</dbReference>
<dbReference type="Pfam" id="PF01944">
    <property type="entry name" value="SpoIIM"/>
    <property type="match status" value="1"/>
</dbReference>
<dbReference type="PANTHER" id="PTHR35337:SF1">
    <property type="entry name" value="SLR1478 PROTEIN"/>
    <property type="match status" value="1"/>
</dbReference>
<keyword evidence="3" id="KW-1185">Reference proteome</keyword>
<reference evidence="2 3" key="1">
    <citation type="submission" date="2021-03" db="EMBL/GenBank/DDBJ databases">
        <title>Genomic Encyclopedia of Type Strains, Phase IV (KMG-IV): sequencing the most valuable type-strain genomes for metagenomic binning, comparative biology and taxonomic classification.</title>
        <authorList>
            <person name="Goeker M."/>
        </authorList>
    </citation>
    <scope>NUCLEOTIDE SEQUENCE [LARGE SCALE GENOMIC DNA]</scope>
    <source>
        <strain evidence="2 3">DSM 26806</strain>
    </source>
</reference>
<evidence type="ECO:0000313" key="3">
    <source>
        <dbReference type="Proteomes" id="UP001519288"/>
    </source>
</evidence>
<dbReference type="PANTHER" id="PTHR35337">
    <property type="entry name" value="SLR1478 PROTEIN"/>
    <property type="match status" value="1"/>
</dbReference>
<feature type="transmembrane region" description="Helical" evidence="1">
    <location>
        <begin position="65"/>
        <end position="84"/>
    </location>
</feature>
<evidence type="ECO:0000313" key="2">
    <source>
        <dbReference type="EMBL" id="MBP2002676.1"/>
    </source>
</evidence>
<evidence type="ECO:0000256" key="1">
    <source>
        <dbReference type="SAM" id="Phobius"/>
    </source>
</evidence>
<dbReference type="RefSeq" id="WP_209866130.1">
    <property type="nucleotide sequence ID" value="NZ_JAGGLD010000010.1"/>
</dbReference>